<gene>
    <name evidence="2" type="ORF">AA314_00734</name>
</gene>
<name>A0AAC8Q1B2_9BACT</name>
<evidence type="ECO:0000313" key="3">
    <source>
        <dbReference type="Proteomes" id="UP000035579"/>
    </source>
</evidence>
<sequence>MQGLGQGDSSASGRAGGPERGRVRSAGQRTAPTPGQHVSRPPRACRRASTIPHGSMP</sequence>
<protein>
    <submittedName>
        <fullName evidence="2">Uncharacterized protein</fullName>
    </submittedName>
</protein>
<accession>A0AAC8Q1B2</accession>
<dbReference type="Proteomes" id="UP000035579">
    <property type="component" value="Chromosome"/>
</dbReference>
<feature type="region of interest" description="Disordered" evidence="1">
    <location>
        <begin position="1"/>
        <end position="57"/>
    </location>
</feature>
<dbReference type="KEGG" id="age:AA314_00734"/>
<organism evidence="2 3">
    <name type="scientific">Archangium gephyra</name>
    <dbReference type="NCBI Taxonomy" id="48"/>
    <lineage>
        <taxon>Bacteria</taxon>
        <taxon>Pseudomonadati</taxon>
        <taxon>Myxococcota</taxon>
        <taxon>Myxococcia</taxon>
        <taxon>Myxococcales</taxon>
        <taxon>Cystobacterineae</taxon>
        <taxon>Archangiaceae</taxon>
        <taxon>Archangium</taxon>
    </lineage>
</organism>
<reference evidence="2 3" key="1">
    <citation type="submission" date="2015-05" db="EMBL/GenBank/DDBJ databases">
        <title>Genome assembly of Archangium gephyra DSM 2261.</title>
        <authorList>
            <person name="Sharma G."/>
            <person name="Subramanian S."/>
        </authorList>
    </citation>
    <scope>NUCLEOTIDE SEQUENCE [LARGE SCALE GENOMIC DNA]</scope>
    <source>
        <strain evidence="2 3">DSM 2261</strain>
    </source>
</reference>
<evidence type="ECO:0000256" key="1">
    <source>
        <dbReference type="SAM" id="MobiDB-lite"/>
    </source>
</evidence>
<dbReference type="AlphaFoldDB" id="A0AAC8Q1B2"/>
<evidence type="ECO:0000313" key="2">
    <source>
        <dbReference type="EMBL" id="AKI99107.1"/>
    </source>
</evidence>
<proteinExistence type="predicted"/>
<dbReference type="EMBL" id="CP011509">
    <property type="protein sequence ID" value="AKI99107.1"/>
    <property type="molecule type" value="Genomic_DNA"/>
</dbReference>